<evidence type="ECO:0000313" key="3">
    <source>
        <dbReference type="Proteomes" id="UP000053477"/>
    </source>
</evidence>
<keyword evidence="3" id="KW-1185">Reference proteome</keyword>
<feature type="compositionally biased region" description="Polar residues" evidence="1">
    <location>
        <begin position="1140"/>
        <end position="1151"/>
    </location>
</feature>
<sequence length="1207" mass="126272">MFASSSSSSYSSPRRAKYAQRNSKGMQRSGSIFSAITKIVSAPLSWFASSDGLEDLGKRQRVDPPESDDDEQVGSVRKRMRVDSPPVRQHEQHFAGGYLDPPEVSVRRSQSNVLPRPSYRSRVEATSSRASVLRAPSLNVARTMSMDPPAPQYATYNRDPSAIPLPLDSPMDIARNSASVGPRDLSMRPTTSPFRIRSSLTPQPSPSKPIRREASAPPPLSSLMSRPVFVKPPIDEEFSSKDLRAQKTMSLGSIAEYGRASRSPARELNLNGMTSLHSAPTKLSMSASSSSNIASKTLRELEMYKTPIIPSRYKDTKVIPEFLRQKKVHVPIPMSKKDRKVKPSLGMAEREVDAELAERGEKKPYAGKGSLSKMLAKRRAEEEEERLQEVPEEDEVLEKSTKRDVGVSARIVSESEDDRKYKSRSIAELDPFTKPATSYDRSQPYGRIGRTRTPRTGAHAKSAQLGQRKLGNKFSAAFDEEDSLDDISMEEQASADKGKAPAFEAPPGFSFAGGAPVQHDADKAKEPPISSLPFSFAKPTAPEPVKASHPEASKSEVLEAASTSAFSFAKPAEKLSVTSDGFAIPAAPIKEVPKVAVVPPTPEQSANASAPNFFASPVVKKAETPTAAPSAMPNFFANSAFLQGNKSSASESPAPAMSSSAPVMNSFLPPAPIKDAENPFWDGKMSTTSAPEKPQMSSSKPLPFGGVSKPSALQENRPSTSTIPNFFASSMATQPPTLSTPAEEQRPSSAPSFGSMVASPSTFMPTSASSTPSGFAPLLQPKPAEPSSSADNNVPSPSPSFFTFGASSTNNNKSSTPEPTRPFSAPIISATSSQTSATQPTSPFAFGAPPASSGSNEAPKNPFGGSNASSSGFSFGSAPPGQAEAAKSPFTFGAPPATPPLAADSKPNFGGFGATTGSGFSFGTPSKPAESASISSSSTPFMFGSTSTKQTTPPKTHDDKDMAMEESPTRMDTNGRVESNDKPALSLTFGPPSTSGFGQSNASSSGFSFGSNNSSNIFGSKPAEDESKKGGFSFGGNIPAPQISTTFSFGQKSEGSSTPTTSFGGGAAANPFSQTTTPTSGSTPFSFGSAPAANPFAAPASAPALQQTPSFTFGTPSTAPNNPFNFGSSQPSSPAASVSGLPQSPAATNAPFTFGQPNGAATTTAAASPFGSPASAGGALFNIGAPPPGTPRPVKKLPLRRGGSVKR</sequence>
<feature type="compositionally biased region" description="Polar residues" evidence="1">
    <location>
        <begin position="711"/>
        <end position="773"/>
    </location>
</feature>
<feature type="compositionally biased region" description="Polar residues" evidence="1">
    <location>
        <begin position="188"/>
        <end position="202"/>
    </location>
</feature>
<feature type="compositionally biased region" description="Polar residues" evidence="1">
    <location>
        <begin position="786"/>
        <end position="818"/>
    </location>
</feature>
<feature type="compositionally biased region" description="Low complexity" evidence="1">
    <location>
        <begin position="861"/>
        <end position="881"/>
    </location>
</feature>
<feature type="region of interest" description="Disordered" evidence="1">
    <location>
        <begin position="175"/>
        <end position="226"/>
    </location>
</feature>
<feature type="compositionally biased region" description="Low complexity" evidence="1">
    <location>
        <begin position="1055"/>
        <end position="1104"/>
    </location>
</feature>
<organism evidence="2 3">
    <name type="scientific">Schizopora paradoxa</name>
    <dbReference type="NCBI Taxonomy" id="27342"/>
    <lineage>
        <taxon>Eukaryota</taxon>
        <taxon>Fungi</taxon>
        <taxon>Dikarya</taxon>
        <taxon>Basidiomycota</taxon>
        <taxon>Agaricomycotina</taxon>
        <taxon>Agaricomycetes</taxon>
        <taxon>Hymenochaetales</taxon>
        <taxon>Schizoporaceae</taxon>
        <taxon>Schizopora</taxon>
    </lineage>
</organism>
<accession>A0A0H2RS76</accession>
<feature type="compositionally biased region" description="Polar residues" evidence="1">
    <location>
        <begin position="685"/>
        <end position="700"/>
    </location>
</feature>
<feature type="region of interest" description="Disordered" evidence="1">
    <location>
        <begin position="645"/>
        <end position="1207"/>
    </location>
</feature>
<dbReference type="InParanoid" id="A0A0H2RS76"/>
<name>A0A0H2RS76_9AGAM</name>
<dbReference type="AlphaFoldDB" id="A0A0H2RS76"/>
<feature type="region of interest" description="Disordered" evidence="1">
    <location>
        <begin position="56"/>
        <end position="162"/>
    </location>
</feature>
<feature type="compositionally biased region" description="Low complexity" evidence="1">
    <location>
        <begin position="1128"/>
        <end position="1139"/>
    </location>
</feature>
<feature type="compositionally biased region" description="Basic residues" evidence="1">
    <location>
        <begin position="1193"/>
        <end position="1207"/>
    </location>
</feature>
<feature type="region of interest" description="Disordered" evidence="1">
    <location>
        <begin position="352"/>
        <end position="556"/>
    </location>
</feature>
<feature type="compositionally biased region" description="Low complexity" evidence="1">
    <location>
        <begin position="993"/>
        <end position="1020"/>
    </location>
</feature>
<feature type="region of interest" description="Disordered" evidence="1">
    <location>
        <begin position="1"/>
        <end position="30"/>
    </location>
</feature>
<feature type="compositionally biased region" description="Low complexity" evidence="1">
    <location>
        <begin position="1"/>
        <end position="12"/>
    </location>
</feature>
<protein>
    <submittedName>
        <fullName evidence="2">Uncharacterized protein</fullName>
    </submittedName>
</protein>
<feature type="compositionally biased region" description="Polar residues" evidence="1">
    <location>
        <begin position="1105"/>
        <end position="1127"/>
    </location>
</feature>
<feature type="compositionally biased region" description="Polar residues" evidence="1">
    <location>
        <begin position="20"/>
        <end position="30"/>
    </location>
</feature>
<feature type="compositionally biased region" description="Basic and acidic residues" evidence="1">
    <location>
        <begin position="546"/>
        <end position="556"/>
    </location>
</feature>
<dbReference type="OrthoDB" id="3230904at2759"/>
<feature type="compositionally biased region" description="Low complexity" evidence="1">
    <location>
        <begin position="647"/>
        <end position="662"/>
    </location>
</feature>
<gene>
    <name evidence="2" type="ORF">SCHPADRAFT_289326</name>
</gene>
<feature type="compositionally biased region" description="Acidic residues" evidence="1">
    <location>
        <begin position="382"/>
        <end position="396"/>
    </location>
</feature>
<feature type="compositionally biased region" description="Basic and acidic residues" evidence="1">
    <location>
        <begin position="955"/>
        <end position="981"/>
    </location>
</feature>
<feature type="compositionally biased region" description="Basic and acidic residues" evidence="1">
    <location>
        <begin position="352"/>
        <end position="364"/>
    </location>
</feature>
<feature type="compositionally biased region" description="Low complexity" evidence="1">
    <location>
        <begin position="1157"/>
        <end position="1179"/>
    </location>
</feature>
<feature type="compositionally biased region" description="Polar residues" evidence="1">
    <location>
        <begin position="1042"/>
        <end position="1054"/>
    </location>
</feature>
<feature type="compositionally biased region" description="Low complexity" evidence="1">
    <location>
        <begin position="917"/>
        <end position="954"/>
    </location>
</feature>
<evidence type="ECO:0000313" key="2">
    <source>
        <dbReference type="EMBL" id="KLO14865.1"/>
    </source>
</evidence>
<feature type="compositionally biased region" description="Low complexity" evidence="1">
    <location>
        <begin position="824"/>
        <end position="843"/>
    </location>
</feature>
<proteinExistence type="predicted"/>
<feature type="compositionally biased region" description="Acidic residues" evidence="1">
    <location>
        <begin position="478"/>
        <end position="489"/>
    </location>
</feature>
<evidence type="ECO:0000256" key="1">
    <source>
        <dbReference type="SAM" id="MobiDB-lite"/>
    </source>
</evidence>
<dbReference type="Proteomes" id="UP000053477">
    <property type="component" value="Unassembled WGS sequence"/>
</dbReference>
<dbReference type="STRING" id="27342.A0A0H2RS76"/>
<dbReference type="EMBL" id="KQ085937">
    <property type="protein sequence ID" value="KLO14865.1"/>
    <property type="molecule type" value="Genomic_DNA"/>
</dbReference>
<reference evidence="2 3" key="1">
    <citation type="submission" date="2015-04" db="EMBL/GenBank/DDBJ databases">
        <title>Complete genome sequence of Schizopora paradoxa KUC8140, a cosmopolitan wood degrader in East Asia.</title>
        <authorList>
            <consortium name="DOE Joint Genome Institute"/>
            <person name="Min B."/>
            <person name="Park H."/>
            <person name="Jang Y."/>
            <person name="Kim J.-J."/>
            <person name="Kim K.H."/>
            <person name="Pangilinan J."/>
            <person name="Lipzen A."/>
            <person name="Riley R."/>
            <person name="Grigoriev I.V."/>
            <person name="Spatafora J.W."/>
            <person name="Choi I.-G."/>
        </authorList>
    </citation>
    <scope>NUCLEOTIDE SEQUENCE [LARGE SCALE GENOMIC DNA]</scope>
    <source>
        <strain evidence="2 3">KUC8140</strain>
    </source>
</reference>